<proteinExistence type="predicted"/>
<evidence type="ECO:0008006" key="4">
    <source>
        <dbReference type="Google" id="ProtNLM"/>
    </source>
</evidence>
<reference evidence="2 3" key="1">
    <citation type="submission" date="2021-01" db="EMBL/GenBank/DDBJ databases">
        <title>Genomic Encyclopedia of Type Strains, Phase IV (KMG-IV): sequencing the most valuable type-strain genomes for metagenomic binning, comparative biology and taxonomic classification.</title>
        <authorList>
            <person name="Goeker M."/>
        </authorList>
    </citation>
    <scope>NUCLEOTIDE SEQUENCE [LARGE SCALE GENOMIC DNA]</scope>
    <source>
        <strain evidence="2 3">DSM 105453</strain>
    </source>
</reference>
<keyword evidence="1" id="KW-0472">Membrane</keyword>
<keyword evidence="3" id="KW-1185">Reference proteome</keyword>
<keyword evidence="1" id="KW-1133">Transmembrane helix</keyword>
<organism evidence="2 3">
    <name type="scientific">Siminovitchia thermophila</name>
    <dbReference type="NCBI Taxonomy" id="1245522"/>
    <lineage>
        <taxon>Bacteria</taxon>
        <taxon>Bacillati</taxon>
        <taxon>Bacillota</taxon>
        <taxon>Bacilli</taxon>
        <taxon>Bacillales</taxon>
        <taxon>Bacillaceae</taxon>
        <taxon>Siminovitchia</taxon>
    </lineage>
</organism>
<dbReference type="RefSeq" id="WP_077112277.1">
    <property type="nucleotide sequence ID" value="NZ_JAFBFH010000012.1"/>
</dbReference>
<dbReference type="Pfam" id="PF14147">
    <property type="entry name" value="Spore_YhaL"/>
    <property type="match status" value="1"/>
</dbReference>
<protein>
    <recommendedName>
        <fullName evidence="4">SigE-dependent sporulation protein</fullName>
    </recommendedName>
</protein>
<dbReference type="InterPro" id="IPR025428">
    <property type="entry name" value="Spore_YhaL"/>
</dbReference>
<accession>A0ABS2R6Q0</accession>
<gene>
    <name evidence="2" type="ORF">JOC94_002052</name>
</gene>
<evidence type="ECO:0000313" key="3">
    <source>
        <dbReference type="Proteomes" id="UP000823485"/>
    </source>
</evidence>
<evidence type="ECO:0000313" key="2">
    <source>
        <dbReference type="EMBL" id="MBM7715080.1"/>
    </source>
</evidence>
<dbReference type="EMBL" id="JAFBFH010000012">
    <property type="protein sequence ID" value="MBM7715080.1"/>
    <property type="molecule type" value="Genomic_DNA"/>
</dbReference>
<comment type="caution">
    <text evidence="2">The sequence shown here is derived from an EMBL/GenBank/DDBJ whole genome shotgun (WGS) entry which is preliminary data.</text>
</comment>
<feature type="transmembrane region" description="Helical" evidence="1">
    <location>
        <begin position="6"/>
        <end position="22"/>
    </location>
</feature>
<dbReference type="Proteomes" id="UP000823485">
    <property type="component" value="Unassembled WGS sequence"/>
</dbReference>
<keyword evidence="1" id="KW-0812">Transmembrane</keyword>
<sequence length="63" mass="7555">MSLPIWIYFVIAGIFVSAFMAVKTAREDREVEQEWIEKEGEVFMKRMEEEKERRKEVNEAENA</sequence>
<name>A0ABS2R6Q0_9BACI</name>
<evidence type="ECO:0000256" key="1">
    <source>
        <dbReference type="SAM" id="Phobius"/>
    </source>
</evidence>